<evidence type="ECO:0000313" key="1">
    <source>
        <dbReference type="EMBL" id="KAK3753922.1"/>
    </source>
</evidence>
<comment type="caution">
    <text evidence="1">The sequence shown here is derived from an EMBL/GenBank/DDBJ whole genome shotgun (WGS) entry which is preliminary data.</text>
</comment>
<protein>
    <submittedName>
        <fullName evidence="1">Uncharacterized protein</fullName>
    </submittedName>
</protein>
<gene>
    <name evidence="1" type="ORF">RRG08_006305</name>
</gene>
<dbReference type="AlphaFoldDB" id="A0AAE0YPT7"/>
<proteinExistence type="predicted"/>
<accession>A0AAE0YPT7</accession>
<reference evidence="1" key="1">
    <citation type="journal article" date="2023" name="G3 (Bethesda)">
        <title>A reference genome for the long-term kleptoplast-retaining sea slug Elysia crispata morphotype clarki.</title>
        <authorList>
            <person name="Eastman K.E."/>
            <person name="Pendleton A.L."/>
            <person name="Shaikh M.A."/>
            <person name="Suttiyut T."/>
            <person name="Ogas R."/>
            <person name="Tomko P."/>
            <person name="Gavelis G."/>
            <person name="Widhalm J.R."/>
            <person name="Wisecaver J.H."/>
        </authorList>
    </citation>
    <scope>NUCLEOTIDE SEQUENCE</scope>
    <source>
        <strain evidence="1">ECLA1</strain>
    </source>
</reference>
<organism evidence="1 2">
    <name type="scientific">Elysia crispata</name>
    <name type="common">lettuce slug</name>
    <dbReference type="NCBI Taxonomy" id="231223"/>
    <lineage>
        <taxon>Eukaryota</taxon>
        <taxon>Metazoa</taxon>
        <taxon>Spiralia</taxon>
        <taxon>Lophotrochozoa</taxon>
        <taxon>Mollusca</taxon>
        <taxon>Gastropoda</taxon>
        <taxon>Heterobranchia</taxon>
        <taxon>Euthyneura</taxon>
        <taxon>Panpulmonata</taxon>
        <taxon>Sacoglossa</taxon>
        <taxon>Placobranchoidea</taxon>
        <taxon>Plakobranchidae</taxon>
        <taxon>Elysia</taxon>
    </lineage>
</organism>
<sequence length="133" mass="15063">MFNLLGAYRSRDAVSSRDCDLGSSAGPGAHQLRGRSGGLSQKALRWEHPRRSGSAQIPPDLSDLWGVLRYTIFQRLCLRQKLPNVLPLFHSRDTSMREFGERFTLELTAHANYKGEQCACLLQFVLVIYRRGL</sequence>
<evidence type="ECO:0000313" key="2">
    <source>
        <dbReference type="Proteomes" id="UP001283361"/>
    </source>
</evidence>
<keyword evidence="2" id="KW-1185">Reference proteome</keyword>
<dbReference type="Proteomes" id="UP001283361">
    <property type="component" value="Unassembled WGS sequence"/>
</dbReference>
<dbReference type="EMBL" id="JAWDGP010005687">
    <property type="protein sequence ID" value="KAK3753922.1"/>
    <property type="molecule type" value="Genomic_DNA"/>
</dbReference>
<name>A0AAE0YPT7_9GAST</name>